<sequence>MCPLYPVHFILMYAFVLLPIWLICSSAQSISASKPEPSRTVQFYPERIDKLVEGTSQVVSWTIPKHWNASEMLAPVLLQPEVDNLQIADVSSVDTVYLNRASDKNFSFTVNAKFLGRTFVRVSPVGLKDDSFGDILEISVIRRDTVLDKIFLYSVVTLVSLAYINMGCSLDLKVVWDTIRRPVGPAVGISCQYLCMPLLAFGLSQLFLTSSPSLQLGLFVTGCSPGGGASNIWTVLLNGNLNLSITLTFVSTVLALALMPAWIFSLGRVIFNRAKLIIPYKNIIYMIVALLVPVSIGVAIRKKCPGLADGLVKLTRPFSLLLIVYIFTFGIYANVYVFYLITLDVILSSVCLIWFGFAFGYCVARFLGFSTEDIIAISIETGIQNTGVAILLLKLSLPQPDADMTFVIPIMAATAMPIPLTMVWCTMKVRQWVSVKSSTDLGVTGVTDTVPEDGKAYENGGSTHTKSSSNGSYVAIGTQDDSAAAGV</sequence>
<feature type="transmembrane region" description="Helical" evidence="8">
    <location>
        <begin position="320"/>
        <end position="339"/>
    </location>
</feature>
<reference evidence="9" key="1">
    <citation type="submission" date="2020-11" db="EMBL/GenBank/DDBJ databases">
        <authorList>
            <person name="Tran Van P."/>
        </authorList>
    </citation>
    <scope>NUCLEOTIDE SEQUENCE</scope>
</reference>
<dbReference type="Proteomes" id="UP000678499">
    <property type="component" value="Unassembled WGS sequence"/>
</dbReference>
<dbReference type="AlphaFoldDB" id="A0A7R9BLL4"/>
<feature type="transmembrane region" description="Helical" evidence="8">
    <location>
        <begin position="150"/>
        <end position="166"/>
    </location>
</feature>
<feature type="transmembrane region" description="Helical" evidence="8">
    <location>
        <begin position="345"/>
        <end position="367"/>
    </location>
</feature>
<keyword evidence="3 8" id="KW-0812">Transmembrane</keyword>
<evidence type="ECO:0000256" key="3">
    <source>
        <dbReference type="ARBA" id="ARBA00022692"/>
    </source>
</evidence>
<keyword evidence="10" id="KW-1185">Reference proteome</keyword>
<dbReference type="GO" id="GO:0015293">
    <property type="term" value="F:symporter activity"/>
    <property type="evidence" value="ECO:0007669"/>
    <property type="project" value="UniProtKB-KW"/>
</dbReference>
<feature type="transmembrane region" description="Helical" evidence="8">
    <location>
        <begin position="405"/>
        <end position="427"/>
    </location>
</feature>
<keyword evidence="4" id="KW-0813">Transport</keyword>
<accession>A0A7R9BLL4</accession>
<dbReference type="GO" id="GO:0016020">
    <property type="term" value="C:membrane"/>
    <property type="evidence" value="ECO:0007669"/>
    <property type="project" value="UniProtKB-SubCell"/>
</dbReference>
<feature type="transmembrane region" description="Helical" evidence="8">
    <location>
        <begin position="283"/>
        <end position="300"/>
    </location>
</feature>
<dbReference type="PANTHER" id="PTHR10361">
    <property type="entry name" value="SODIUM-BILE ACID COTRANSPORTER"/>
    <property type="match status" value="1"/>
</dbReference>
<evidence type="ECO:0000256" key="5">
    <source>
        <dbReference type="ARBA" id="ARBA00022989"/>
    </source>
</evidence>
<comment type="similarity">
    <text evidence="2">Belongs to the bile acid:sodium symporter (BASS) (TC 2.A.28) family.</text>
</comment>
<feature type="transmembrane region" description="Helical" evidence="8">
    <location>
        <begin position="6"/>
        <end position="24"/>
    </location>
</feature>
<dbReference type="InterPro" id="IPR038770">
    <property type="entry name" value="Na+/solute_symporter_sf"/>
</dbReference>
<evidence type="ECO:0000313" key="9">
    <source>
        <dbReference type="EMBL" id="CAD7276270.1"/>
    </source>
</evidence>
<dbReference type="Gene3D" id="1.20.1530.20">
    <property type="match status" value="1"/>
</dbReference>
<evidence type="ECO:0000256" key="7">
    <source>
        <dbReference type="SAM" id="MobiDB-lite"/>
    </source>
</evidence>
<name>A0A7R9BLL4_9CRUS</name>
<dbReference type="EMBL" id="CAJPEX010000586">
    <property type="protein sequence ID" value="CAG0916422.1"/>
    <property type="molecule type" value="Genomic_DNA"/>
</dbReference>
<organism evidence="9">
    <name type="scientific">Notodromas monacha</name>
    <dbReference type="NCBI Taxonomy" id="399045"/>
    <lineage>
        <taxon>Eukaryota</taxon>
        <taxon>Metazoa</taxon>
        <taxon>Ecdysozoa</taxon>
        <taxon>Arthropoda</taxon>
        <taxon>Crustacea</taxon>
        <taxon>Oligostraca</taxon>
        <taxon>Ostracoda</taxon>
        <taxon>Podocopa</taxon>
        <taxon>Podocopida</taxon>
        <taxon>Cypridocopina</taxon>
        <taxon>Cypridoidea</taxon>
        <taxon>Cyprididae</taxon>
        <taxon>Notodromas</taxon>
    </lineage>
</organism>
<keyword evidence="6 8" id="KW-0472">Membrane</keyword>
<dbReference type="Pfam" id="PF01758">
    <property type="entry name" value="SBF"/>
    <property type="match status" value="1"/>
</dbReference>
<evidence type="ECO:0000256" key="2">
    <source>
        <dbReference type="ARBA" id="ARBA00006528"/>
    </source>
</evidence>
<evidence type="ECO:0000256" key="6">
    <source>
        <dbReference type="ARBA" id="ARBA00023136"/>
    </source>
</evidence>
<evidence type="ECO:0000313" key="10">
    <source>
        <dbReference type="Proteomes" id="UP000678499"/>
    </source>
</evidence>
<feature type="transmembrane region" description="Helical" evidence="8">
    <location>
        <begin position="241"/>
        <end position="263"/>
    </location>
</feature>
<feature type="compositionally biased region" description="Polar residues" evidence="7">
    <location>
        <begin position="460"/>
        <end position="472"/>
    </location>
</feature>
<keyword evidence="4" id="KW-0769">Symport</keyword>
<feature type="transmembrane region" description="Helical" evidence="8">
    <location>
        <begin position="186"/>
        <end position="208"/>
    </location>
</feature>
<dbReference type="PANTHER" id="PTHR10361:SF28">
    <property type="entry name" value="P3 PROTEIN-RELATED"/>
    <property type="match status" value="1"/>
</dbReference>
<proteinExistence type="inferred from homology"/>
<protein>
    <submittedName>
        <fullName evidence="9">Uncharacterized protein</fullName>
    </submittedName>
</protein>
<dbReference type="InterPro" id="IPR002657">
    <property type="entry name" value="BilAc:Na_symport/Acr3"/>
</dbReference>
<dbReference type="InterPro" id="IPR004710">
    <property type="entry name" value="Bilac:Na_transpt"/>
</dbReference>
<dbReference type="EMBL" id="OA882623">
    <property type="protein sequence ID" value="CAD7276270.1"/>
    <property type="molecule type" value="Genomic_DNA"/>
</dbReference>
<dbReference type="OrthoDB" id="203097at2759"/>
<keyword evidence="5 8" id="KW-1133">Transmembrane helix</keyword>
<evidence type="ECO:0000256" key="4">
    <source>
        <dbReference type="ARBA" id="ARBA00022847"/>
    </source>
</evidence>
<comment type="subcellular location">
    <subcellularLocation>
        <location evidence="1">Membrane</location>
        <topology evidence="1">Multi-pass membrane protein</topology>
    </subcellularLocation>
</comment>
<feature type="region of interest" description="Disordered" evidence="7">
    <location>
        <begin position="452"/>
        <end position="474"/>
    </location>
</feature>
<evidence type="ECO:0000256" key="8">
    <source>
        <dbReference type="SAM" id="Phobius"/>
    </source>
</evidence>
<gene>
    <name evidence="9" type="ORF">NMOB1V02_LOCUS4041</name>
</gene>
<evidence type="ECO:0000256" key="1">
    <source>
        <dbReference type="ARBA" id="ARBA00004141"/>
    </source>
</evidence>